<dbReference type="Pfam" id="PF13456">
    <property type="entry name" value="RVT_3"/>
    <property type="match status" value="1"/>
</dbReference>
<accession>A0A7J6WTS9</accession>
<evidence type="ECO:0000313" key="2">
    <source>
        <dbReference type="EMBL" id="KAF5199885.1"/>
    </source>
</evidence>
<dbReference type="GO" id="GO:0004523">
    <property type="term" value="F:RNA-DNA hybrid ribonuclease activity"/>
    <property type="evidence" value="ECO:0007669"/>
    <property type="project" value="InterPro"/>
</dbReference>
<evidence type="ECO:0000259" key="1">
    <source>
        <dbReference type="Pfam" id="PF13456"/>
    </source>
</evidence>
<dbReference type="EMBL" id="JABWDY010011343">
    <property type="protein sequence ID" value="KAF5199885.1"/>
    <property type="molecule type" value="Genomic_DNA"/>
</dbReference>
<organism evidence="2 3">
    <name type="scientific">Thalictrum thalictroides</name>
    <name type="common">Rue-anemone</name>
    <name type="synonym">Anemone thalictroides</name>
    <dbReference type="NCBI Taxonomy" id="46969"/>
    <lineage>
        <taxon>Eukaryota</taxon>
        <taxon>Viridiplantae</taxon>
        <taxon>Streptophyta</taxon>
        <taxon>Embryophyta</taxon>
        <taxon>Tracheophyta</taxon>
        <taxon>Spermatophyta</taxon>
        <taxon>Magnoliopsida</taxon>
        <taxon>Ranunculales</taxon>
        <taxon>Ranunculaceae</taxon>
        <taxon>Thalictroideae</taxon>
        <taxon>Thalictrum</taxon>
    </lineage>
</organism>
<dbReference type="AlphaFoldDB" id="A0A7J6WTS9"/>
<evidence type="ECO:0000313" key="3">
    <source>
        <dbReference type="Proteomes" id="UP000554482"/>
    </source>
</evidence>
<sequence length="152" mass="17948">MQQQIIGWKVADGNEINIWNDSWIPNVESNVVREYAVNFDQSTNAYNQVSQLIDDNTRQWRWDLICNIWRRDFALKVYSTHISRSALKDKMVWKWSSNEFLAVLIGVKLLTRLTSRRIIIETESQVVHKALTNADNETHWELQNLKAEIKEC</sequence>
<keyword evidence="3" id="KW-1185">Reference proteome</keyword>
<dbReference type="InterPro" id="IPR002156">
    <property type="entry name" value="RNaseH_domain"/>
</dbReference>
<comment type="caution">
    <text evidence="2">The sequence shown here is derived from an EMBL/GenBank/DDBJ whole genome shotgun (WGS) entry which is preliminary data.</text>
</comment>
<gene>
    <name evidence="2" type="ORF">FRX31_010530</name>
</gene>
<name>A0A7J6WTS9_THATH</name>
<feature type="domain" description="RNase H type-1" evidence="1">
    <location>
        <begin position="99"/>
        <end position="151"/>
    </location>
</feature>
<reference evidence="2 3" key="1">
    <citation type="submission" date="2020-06" db="EMBL/GenBank/DDBJ databases">
        <title>Transcriptomic and genomic resources for Thalictrum thalictroides and T. hernandezii: Facilitating candidate gene discovery in an emerging model plant lineage.</title>
        <authorList>
            <person name="Arias T."/>
            <person name="Riano-Pachon D.M."/>
            <person name="Di Stilio V.S."/>
        </authorList>
    </citation>
    <scope>NUCLEOTIDE SEQUENCE [LARGE SCALE GENOMIC DNA]</scope>
    <source>
        <strain evidence="3">cv. WT478/WT964</strain>
        <tissue evidence="2">Leaves</tissue>
    </source>
</reference>
<dbReference type="Proteomes" id="UP000554482">
    <property type="component" value="Unassembled WGS sequence"/>
</dbReference>
<dbReference type="GO" id="GO:0003676">
    <property type="term" value="F:nucleic acid binding"/>
    <property type="evidence" value="ECO:0007669"/>
    <property type="project" value="InterPro"/>
</dbReference>
<proteinExistence type="predicted"/>
<protein>
    <recommendedName>
        <fullName evidence="1">RNase H type-1 domain-containing protein</fullName>
    </recommendedName>
</protein>
<dbReference type="OrthoDB" id="1001830at2759"/>